<dbReference type="UniPathway" id="UPA00253">
    <property type="reaction ID" value="UER00332"/>
</dbReference>
<dbReference type="NCBIfam" id="NF000839">
    <property type="entry name" value="PRK00071.1-1"/>
    <property type="match status" value="1"/>
</dbReference>
<dbReference type="HAMAP" id="MF_00244">
    <property type="entry name" value="NaMN_adenylyltr"/>
    <property type="match status" value="1"/>
</dbReference>
<dbReference type="Gene3D" id="3.40.50.620">
    <property type="entry name" value="HUPs"/>
    <property type="match status" value="1"/>
</dbReference>
<dbReference type="GO" id="GO:0005524">
    <property type="term" value="F:ATP binding"/>
    <property type="evidence" value="ECO:0007669"/>
    <property type="project" value="UniProtKB-KW"/>
</dbReference>
<evidence type="ECO:0000256" key="6">
    <source>
        <dbReference type="ARBA" id="ARBA00022695"/>
    </source>
</evidence>
<evidence type="ECO:0000313" key="13">
    <source>
        <dbReference type="EMBL" id="EXI88885.1"/>
    </source>
</evidence>
<feature type="domain" description="Cytidyltransferase-like" evidence="12">
    <location>
        <begin position="12"/>
        <end position="195"/>
    </location>
</feature>
<dbReference type="PANTHER" id="PTHR39321:SF3">
    <property type="entry name" value="PHOSPHOPANTETHEINE ADENYLYLTRANSFERASE"/>
    <property type="match status" value="1"/>
</dbReference>
<dbReference type="SUPFAM" id="SSF52374">
    <property type="entry name" value="Nucleotidylyl transferase"/>
    <property type="match status" value="1"/>
</dbReference>
<keyword evidence="5 11" id="KW-0808">Transferase</keyword>
<evidence type="ECO:0000256" key="9">
    <source>
        <dbReference type="ARBA" id="ARBA00023027"/>
    </source>
</evidence>
<sequence>MPENPRERPLGIFGGTFDPVHFGHLRLAEEATDQLQLAGVRWIPAGRPLLREAPEVTARQRLTMVRLATAGNPSFDVDAGEVDTDGPSYTVLTLERLRQASQFGHQRPLLLLLGADAFAALPNWYRWRSLLELAHIGVAHRPGFPIDAASLPAALATCYRERFCAQPADLREAAAGCIATFAMTPLGISATQIRQLLARGSSPRYLLPDEVIAYIRNQNLYPEY</sequence>
<dbReference type="NCBIfam" id="NF000840">
    <property type="entry name" value="PRK00071.1-3"/>
    <property type="match status" value="1"/>
</dbReference>
<comment type="function">
    <text evidence="1 11">Catalyzes the reversible adenylation of nicotinate mononucleotide (NaMN) to nicotinic acid adenine dinucleotide (NaAD).</text>
</comment>
<dbReference type="NCBIfam" id="TIGR00125">
    <property type="entry name" value="cyt_tran_rel"/>
    <property type="match status" value="1"/>
</dbReference>
<evidence type="ECO:0000256" key="8">
    <source>
        <dbReference type="ARBA" id="ARBA00022840"/>
    </source>
</evidence>
<protein>
    <recommendedName>
        <fullName evidence="11">Probable nicotinate-nucleotide adenylyltransferase</fullName>
        <ecNumber evidence="11">2.7.7.18</ecNumber>
    </recommendedName>
    <alternativeName>
        <fullName evidence="11">Deamido-NAD(+) diphosphorylase</fullName>
    </alternativeName>
    <alternativeName>
        <fullName evidence="11">Deamido-NAD(+) pyrophosphorylase</fullName>
    </alternativeName>
    <alternativeName>
        <fullName evidence="11">Nicotinate mononucleotide adenylyltransferase</fullName>
        <shortName evidence="11">NaMN adenylyltransferase</shortName>
    </alternativeName>
</protein>
<dbReference type="EC" id="2.7.7.18" evidence="11"/>
<evidence type="ECO:0000256" key="4">
    <source>
        <dbReference type="ARBA" id="ARBA00022642"/>
    </source>
</evidence>
<comment type="pathway">
    <text evidence="2 11">Cofactor biosynthesis; NAD(+) biosynthesis; deamido-NAD(+) from nicotinate D-ribonucleotide: step 1/1.</text>
</comment>
<dbReference type="STRING" id="1454004.AW11_01988"/>
<keyword evidence="4 11" id="KW-0662">Pyridine nucleotide biosynthesis</keyword>
<keyword evidence="9 11" id="KW-0520">NAD</keyword>
<reference evidence="13" key="1">
    <citation type="submission" date="2014-02" db="EMBL/GenBank/DDBJ databases">
        <title>Expanding our view of genomic diversity in Candidatus Accumulibacter clades.</title>
        <authorList>
            <person name="Skennerton C.T."/>
            <person name="Barr J.J."/>
            <person name="Slater F.R."/>
            <person name="Bond P.L."/>
            <person name="Tyson G.W."/>
        </authorList>
    </citation>
    <scope>NUCLEOTIDE SEQUENCE [LARGE SCALE GENOMIC DNA]</scope>
</reference>
<evidence type="ECO:0000256" key="1">
    <source>
        <dbReference type="ARBA" id="ARBA00002324"/>
    </source>
</evidence>
<dbReference type="eggNOG" id="COG1057">
    <property type="taxonomic scope" value="Bacteria"/>
</dbReference>
<evidence type="ECO:0000256" key="7">
    <source>
        <dbReference type="ARBA" id="ARBA00022741"/>
    </source>
</evidence>
<name>A0A011QIM1_ACCRE</name>
<keyword evidence="6 11" id="KW-0548">Nucleotidyltransferase</keyword>
<dbReference type="NCBIfam" id="TIGR00482">
    <property type="entry name" value="nicotinate (nicotinamide) nucleotide adenylyltransferase"/>
    <property type="match status" value="1"/>
</dbReference>
<dbReference type="CDD" id="cd02165">
    <property type="entry name" value="NMNAT"/>
    <property type="match status" value="1"/>
</dbReference>
<comment type="caution">
    <text evidence="13">The sequence shown here is derived from an EMBL/GenBank/DDBJ whole genome shotgun (WGS) entry which is preliminary data.</text>
</comment>
<evidence type="ECO:0000256" key="3">
    <source>
        <dbReference type="ARBA" id="ARBA00009014"/>
    </source>
</evidence>
<keyword evidence="7 11" id="KW-0547">Nucleotide-binding</keyword>
<keyword evidence="14" id="KW-1185">Reference proteome</keyword>
<keyword evidence="8 11" id="KW-0067">ATP-binding</keyword>
<accession>A0A011QIM1</accession>
<dbReference type="PATRIC" id="fig|1454004.3.peg.2056"/>
<comment type="catalytic activity">
    <reaction evidence="10 11">
        <text>nicotinate beta-D-ribonucleotide + ATP + H(+) = deamido-NAD(+) + diphosphate</text>
        <dbReference type="Rhea" id="RHEA:22860"/>
        <dbReference type="ChEBI" id="CHEBI:15378"/>
        <dbReference type="ChEBI" id="CHEBI:30616"/>
        <dbReference type="ChEBI" id="CHEBI:33019"/>
        <dbReference type="ChEBI" id="CHEBI:57502"/>
        <dbReference type="ChEBI" id="CHEBI:58437"/>
        <dbReference type="EC" id="2.7.7.18"/>
    </reaction>
</comment>
<evidence type="ECO:0000313" key="14">
    <source>
        <dbReference type="Proteomes" id="UP000022141"/>
    </source>
</evidence>
<dbReference type="GO" id="GO:0009435">
    <property type="term" value="P:NAD+ biosynthetic process"/>
    <property type="evidence" value="ECO:0007669"/>
    <property type="project" value="UniProtKB-UniRule"/>
</dbReference>
<proteinExistence type="inferred from homology"/>
<dbReference type="EMBL" id="JEMY01000024">
    <property type="protein sequence ID" value="EXI88885.1"/>
    <property type="molecule type" value="Genomic_DNA"/>
</dbReference>
<evidence type="ECO:0000256" key="2">
    <source>
        <dbReference type="ARBA" id="ARBA00005019"/>
    </source>
</evidence>
<evidence type="ECO:0000259" key="12">
    <source>
        <dbReference type="Pfam" id="PF01467"/>
    </source>
</evidence>
<dbReference type="AlphaFoldDB" id="A0A011QIM1"/>
<comment type="similarity">
    <text evidence="3 11">Belongs to the NadD family.</text>
</comment>
<dbReference type="PANTHER" id="PTHR39321">
    <property type="entry name" value="NICOTINATE-NUCLEOTIDE ADENYLYLTRANSFERASE-RELATED"/>
    <property type="match status" value="1"/>
</dbReference>
<dbReference type="Proteomes" id="UP000022141">
    <property type="component" value="Unassembled WGS sequence"/>
</dbReference>
<evidence type="ECO:0000256" key="5">
    <source>
        <dbReference type="ARBA" id="ARBA00022679"/>
    </source>
</evidence>
<evidence type="ECO:0000256" key="10">
    <source>
        <dbReference type="ARBA" id="ARBA00048721"/>
    </source>
</evidence>
<organism evidence="13 14">
    <name type="scientific">Accumulibacter regalis</name>
    <dbReference type="NCBI Taxonomy" id="522306"/>
    <lineage>
        <taxon>Bacteria</taxon>
        <taxon>Pseudomonadati</taxon>
        <taxon>Pseudomonadota</taxon>
        <taxon>Betaproteobacteria</taxon>
        <taxon>Candidatus Accumulibacter</taxon>
    </lineage>
</organism>
<dbReference type="InterPro" id="IPR014729">
    <property type="entry name" value="Rossmann-like_a/b/a_fold"/>
</dbReference>
<dbReference type="InterPro" id="IPR005248">
    <property type="entry name" value="NadD/NMNAT"/>
</dbReference>
<evidence type="ECO:0000256" key="11">
    <source>
        <dbReference type="HAMAP-Rule" id="MF_00244"/>
    </source>
</evidence>
<dbReference type="GO" id="GO:0004515">
    <property type="term" value="F:nicotinate-nucleotide adenylyltransferase activity"/>
    <property type="evidence" value="ECO:0007669"/>
    <property type="project" value="UniProtKB-UniRule"/>
</dbReference>
<dbReference type="Pfam" id="PF01467">
    <property type="entry name" value="CTP_transf_like"/>
    <property type="match status" value="1"/>
</dbReference>
<dbReference type="InterPro" id="IPR004821">
    <property type="entry name" value="Cyt_trans-like"/>
</dbReference>
<gene>
    <name evidence="11 13" type="primary">nadD</name>
    <name evidence="13" type="ORF">AW11_01988</name>
</gene>